<feature type="region of interest" description="Disordered" evidence="1">
    <location>
        <begin position="1"/>
        <end position="45"/>
    </location>
</feature>
<protein>
    <submittedName>
        <fullName evidence="2">Uncharacterized protein</fullName>
    </submittedName>
</protein>
<feature type="compositionally biased region" description="Basic and acidic residues" evidence="1">
    <location>
        <begin position="23"/>
        <end position="32"/>
    </location>
</feature>
<evidence type="ECO:0000313" key="3">
    <source>
        <dbReference type="Proteomes" id="UP001500929"/>
    </source>
</evidence>
<dbReference type="Proteomes" id="UP001500929">
    <property type="component" value="Unassembled WGS sequence"/>
</dbReference>
<dbReference type="EMBL" id="BAAAQY010000013">
    <property type="protein sequence ID" value="GAA2247676.1"/>
    <property type="molecule type" value="Genomic_DNA"/>
</dbReference>
<keyword evidence="3" id="KW-1185">Reference proteome</keyword>
<reference evidence="3" key="1">
    <citation type="journal article" date="2019" name="Int. J. Syst. Evol. Microbiol.">
        <title>The Global Catalogue of Microorganisms (GCM) 10K type strain sequencing project: providing services to taxonomists for standard genome sequencing and annotation.</title>
        <authorList>
            <consortium name="The Broad Institute Genomics Platform"/>
            <consortium name="The Broad Institute Genome Sequencing Center for Infectious Disease"/>
            <person name="Wu L."/>
            <person name="Ma J."/>
        </authorList>
    </citation>
    <scope>NUCLEOTIDE SEQUENCE [LARGE SCALE GENOMIC DNA]</scope>
    <source>
        <strain evidence="3">JCM 16117</strain>
    </source>
</reference>
<evidence type="ECO:0000313" key="2">
    <source>
        <dbReference type="EMBL" id="GAA2247676.1"/>
    </source>
</evidence>
<comment type="caution">
    <text evidence="2">The sequence shown here is derived from an EMBL/GenBank/DDBJ whole genome shotgun (WGS) entry which is preliminary data.</text>
</comment>
<organism evidence="2 3">
    <name type="scientific">Herbiconiux moechotypicola</name>
    <dbReference type="NCBI Taxonomy" id="637393"/>
    <lineage>
        <taxon>Bacteria</taxon>
        <taxon>Bacillati</taxon>
        <taxon>Actinomycetota</taxon>
        <taxon>Actinomycetes</taxon>
        <taxon>Micrococcales</taxon>
        <taxon>Microbacteriaceae</taxon>
        <taxon>Herbiconiux</taxon>
    </lineage>
</organism>
<name>A0ABP5R061_9MICO</name>
<accession>A0ABP5R061</accession>
<evidence type="ECO:0000256" key="1">
    <source>
        <dbReference type="SAM" id="MobiDB-lite"/>
    </source>
</evidence>
<sequence length="67" mass="7547">MFGMFRAYPRAMSTFIDPPTPESFEHNGQHPEVDEDEQQDSFDHQVEEEIRELIGDAEPTDGPAPAG</sequence>
<gene>
    <name evidence="2" type="ORF">GCM10009851_36400</name>
</gene>
<proteinExistence type="predicted"/>